<dbReference type="SUPFAM" id="SSF54236">
    <property type="entry name" value="Ubiquitin-like"/>
    <property type="match status" value="1"/>
</dbReference>
<dbReference type="EMBL" id="KV454439">
    <property type="protein sequence ID" value="ODQ77572.1"/>
    <property type="molecule type" value="Genomic_DNA"/>
</dbReference>
<dbReference type="Proteomes" id="UP000094336">
    <property type="component" value="Unassembled WGS sequence"/>
</dbReference>
<organism evidence="8 9">
    <name type="scientific">Babjeviella inositovora NRRL Y-12698</name>
    <dbReference type="NCBI Taxonomy" id="984486"/>
    <lineage>
        <taxon>Eukaryota</taxon>
        <taxon>Fungi</taxon>
        <taxon>Dikarya</taxon>
        <taxon>Ascomycota</taxon>
        <taxon>Saccharomycotina</taxon>
        <taxon>Pichiomycetes</taxon>
        <taxon>Serinales incertae sedis</taxon>
        <taxon>Babjeviella</taxon>
    </lineage>
</organism>
<keyword evidence="7" id="KW-0813">Transport</keyword>
<keyword evidence="4 7" id="KW-1017">Isopeptide bond</keyword>
<dbReference type="InterPro" id="IPR007242">
    <property type="entry name" value="Atg12"/>
</dbReference>
<keyword evidence="6 7" id="KW-0072">Autophagy</keyword>
<keyword evidence="7" id="KW-0653">Protein transport</keyword>
<evidence type="ECO:0000313" key="9">
    <source>
        <dbReference type="Proteomes" id="UP000094336"/>
    </source>
</evidence>
<dbReference type="AlphaFoldDB" id="A0A1E3QKG6"/>
<dbReference type="PANTHER" id="PTHR13385:SF0">
    <property type="entry name" value="UBIQUITIN-LIKE PROTEIN ATG12"/>
    <property type="match status" value="1"/>
</dbReference>
<keyword evidence="7" id="KW-0472">Membrane</keyword>
<dbReference type="PANTHER" id="PTHR13385">
    <property type="entry name" value="AUTOPHAGY PROTEIN 12"/>
    <property type="match status" value="1"/>
</dbReference>
<dbReference type="RefSeq" id="XP_018982900.1">
    <property type="nucleotide sequence ID" value="XM_019131391.2"/>
</dbReference>
<comment type="subcellular location">
    <subcellularLocation>
        <location evidence="1 7">Preautophagosomal structure membrane</location>
        <topology evidence="1 7">Peripheral membrane protein</topology>
    </subcellularLocation>
</comment>
<dbReference type="CDD" id="cd01612">
    <property type="entry name" value="Ubl_ATG12"/>
    <property type="match status" value="1"/>
</dbReference>
<dbReference type="Gene3D" id="3.10.20.90">
    <property type="entry name" value="Phosphatidylinositol 3-kinase Catalytic Subunit, Chain A, domain 1"/>
    <property type="match status" value="1"/>
</dbReference>
<dbReference type="GeneID" id="30149244"/>
<protein>
    <recommendedName>
        <fullName evidence="3 7">Ubiquitin-like protein ATG12</fullName>
    </recommendedName>
</protein>
<dbReference type="GO" id="GO:0015031">
    <property type="term" value="P:protein transport"/>
    <property type="evidence" value="ECO:0007669"/>
    <property type="project" value="UniProtKB-KW"/>
</dbReference>
<evidence type="ECO:0000256" key="3">
    <source>
        <dbReference type="ARBA" id="ARBA00015875"/>
    </source>
</evidence>
<dbReference type="GO" id="GO:0034045">
    <property type="term" value="C:phagophore assembly site membrane"/>
    <property type="evidence" value="ECO:0007669"/>
    <property type="project" value="UniProtKB-SubCell"/>
</dbReference>
<dbReference type="GO" id="GO:0097352">
    <property type="term" value="P:autophagosome maturation"/>
    <property type="evidence" value="ECO:0007669"/>
    <property type="project" value="TreeGrafter"/>
</dbReference>
<dbReference type="STRING" id="984486.A0A1E3QKG6"/>
<evidence type="ECO:0000256" key="7">
    <source>
        <dbReference type="RuleBase" id="RU361201"/>
    </source>
</evidence>
<dbReference type="InterPro" id="IPR029071">
    <property type="entry name" value="Ubiquitin-like_domsf"/>
</dbReference>
<evidence type="ECO:0000256" key="5">
    <source>
        <dbReference type="ARBA" id="ARBA00022786"/>
    </source>
</evidence>
<feature type="non-terminal residue" evidence="8">
    <location>
        <position position="97"/>
    </location>
</feature>
<comment type="similarity">
    <text evidence="2 7">Belongs to the ATG12 family.</text>
</comment>
<evidence type="ECO:0000256" key="6">
    <source>
        <dbReference type="ARBA" id="ARBA00023006"/>
    </source>
</evidence>
<sequence length="97" mass="10957">KITIRFQAIGGAPPILVKVFKISRNQKFSVLNKFLHKRVYSNRGNRSSPEPEGRKQLFLYLHNSFAPNGDEVLGNLFSLFKVGDELIVSYCLNVAFG</sequence>
<evidence type="ECO:0000313" key="8">
    <source>
        <dbReference type="EMBL" id="ODQ77572.1"/>
    </source>
</evidence>
<gene>
    <name evidence="8" type="ORF">BABINDRAFT_26872</name>
</gene>
<dbReference type="Pfam" id="PF04110">
    <property type="entry name" value="APG12"/>
    <property type="match status" value="1"/>
</dbReference>
<proteinExistence type="inferred from homology"/>
<dbReference type="GO" id="GO:0000422">
    <property type="term" value="P:autophagy of mitochondrion"/>
    <property type="evidence" value="ECO:0007669"/>
    <property type="project" value="TreeGrafter"/>
</dbReference>
<keyword evidence="9" id="KW-1185">Reference proteome</keyword>
<accession>A0A1E3QKG6</accession>
<dbReference type="GO" id="GO:0034727">
    <property type="term" value="P:piecemeal microautophagy of the nucleus"/>
    <property type="evidence" value="ECO:0007669"/>
    <property type="project" value="TreeGrafter"/>
</dbReference>
<evidence type="ECO:0000256" key="2">
    <source>
        <dbReference type="ARBA" id="ARBA00007778"/>
    </source>
</evidence>
<keyword evidence="5 7" id="KW-0833">Ubl conjugation pathway</keyword>
<dbReference type="GO" id="GO:0019776">
    <property type="term" value="F:Atg8-family ligase activity"/>
    <property type="evidence" value="ECO:0007669"/>
    <property type="project" value="TreeGrafter"/>
</dbReference>
<comment type="subunit">
    <text evidence="7">Forms a conjugate with ATG5.</text>
</comment>
<comment type="function">
    <text evidence="7">Ubiquitin-like protein involved in cytoplasm to vacuole transport (Cvt), autophagy vesicles formation, mitophagy, and nucleophagy.</text>
</comment>
<name>A0A1E3QKG6_9ASCO</name>
<dbReference type="GO" id="GO:0000421">
    <property type="term" value="C:autophagosome membrane"/>
    <property type="evidence" value="ECO:0007669"/>
    <property type="project" value="TreeGrafter"/>
</dbReference>
<dbReference type="GO" id="GO:0034274">
    <property type="term" value="C:Atg12-Atg5-Atg16 complex"/>
    <property type="evidence" value="ECO:0007669"/>
    <property type="project" value="TreeGrafter"/>
</dbReference>
<dbReference type="GO" id="GO:0061723">
    <property type="term" value="P:glycophagy"/>
    <property type="evidence" value="ECO:0007669"/>
    <property type="project" value="TreeGrafter"/>
</dbReference>
<reference evidence="9" key="1">
    <citation type="submission" date="2016-05" db="EMBL/GenBank/DDBJ databases">
        <title>Comparative genomics of biotechnologically important yeasts.</title>
        <authorList>
            <consortium name="DOE Joint Genome Institute"/>
            <person name="Riley R."/>
            <person name="Haridas S."/>
            <person name="Wolfe K.H."/>
            <person name="Lopes M.R."/>
            <person name="Hittinger C.T."/>
            <person name="Goker M."/>
            <person name="Salamov A."/>
            <person name="Wisecaver J."/>
            <person name="Long T.M."/>
            <person name="Aerts A.L."/>
            <person name="Barry K."/>
            <person name="Choi C."/>
            <person name="Clum A."/>
            <person name="Coughlan A.Y."/>
            <person name="Deshpande S."/>
            <person name="Douglass A.P."/>
            <person name="Hanson S.J."/>
            <person name="Klenk H.-P."/>
            <person name="Labutti K."/>
            <person name="Lapidus A."/>
            <person name="Lindquist E."/>
            <person name="Lipzen A."/>
            <person name="Meier-Kolthoff J.P."/>
            <person name="Ohm R.A."/>
            <person name="Otillar R.P."/>
            <person name="Pangilinan J."/>
            <person name="Peng Y."/>
            <person name="Rokas A."/>
            <person name="Rosa C.A."/>
            <person name="Scheuner C."/>
            <person name="Sibirny A.A."/>
            <person name="Slot J.C."/>
            <person name="Stielow J.B."/>
            <person name="Sun H."/>
            <person name="Kurtzman C.P."/>
            <person name="Blackwell M."/>
            <person name="Grigoriev I.V."/>
            <person name="Jeffries T.W."/>
        </authorList>
    </citation>
    <scope>NUCLEOTIDE SEQUENCE [LARGE SCALE GENOMIC DNA]</scope>
    <source>
        <strain evidence="9">NRRL Y-12698</strain>
    </source>
</reference>
<feature type="non-terminal residue" evidence="8">
    <location>
        <position position="1"/>
    </location>
</feature>
<dbReference type="OrthoDB" id="10003551at2759"/>
<dbReference type="GO" id="GO:0000045">
    <property type="term" value="P:autophagosome assembly"/>
    <property type="evidence" value="ECO:0007669"/>
    <property type="project" value="InterPro"/>
</dbReference>
<evidence type="ECO:0000256" key="4">
    <source>
        <dbReference type="ARBA" id="ARBA00022499"/>
    </source>
</evidence>
<evidence type="ECO:0000256" key="1">
    <source>
        <dbReference type="ARBA" id="ARBA00004623"/>
    </source>
</evidence>